<keyword evidence="6" id="KW-0479">Metal-binding</keyword>
<sequence length="495" mass="56475">MPRCSFCSGHQGRLFMCLICSSVTCCRNPESNHAFLHGRSFVSHEILVDIERAELYCCACCDQVYDPDFDKSVVCKNVTVRASKRKRLDFAGDSGPKSAKRLVFRRKVKQRSKSCVPLGLRGLNNLGNTCFMNSVLQALVHAPPLRDYFLSDRHNHEICRKRSSVDQNQLCLPCDVDVVFSAVFSGERTPYSPAKFLYSWWQHSKNLAGYEQQDAHEFFISMLDRIHEKLGKDSPKNEENRDCQCIAHRAFSGLLRSDVTCTSCGCTSSTYDPYIDISLDLNTNGPFLKNSTSKPNEALPTPSLANCLDHFTRPEKLEPDQKLYCENCREKQNALKQLSLEKLPLVLCLHIKRFEHSATRRMSRKIDRHLKFPFSLDMGPYLSSSIIKKRFGNRVFSFEGEEIDSSSAEFEVFAVVTHSGMLESGHYVTYLRLSDQWYKCDDAWVTEVDDDVVRASQCYLIFYAQKVFYSKGGKDAGCQPEVDLLRTNFRECLVG</sequence>
<dbReference type="OrthoDB" id="47475at2759"/>
<keyword evidence="8" id="KW-0833">Ubl conjugation pathway</keyword>
<dbReference type="InterPro" id="IPR050185">
    <property type="entry name" value="Ub_carboxyl-term_hydrolase"/>
</dbReference>
<comment type="caution">
    <text evidence="16">The sequence shown here is derived from an EMBL/GenBank/DDBJ whole genome shotgun (WGS) entry which is preliminary data.</text>
</comment>
<dbReference type="Gene3D" id="3.90.70.10">
    <property type="entry name" value="Cysteine proteinases"/>
    <property type="match status" value="1"/>
</dbReference>
<keyword evidence="7 13" id="KW-0863">Zinc-finger</keyword>
<dbReference type="PROSITE" id="PS50235">
    <property type="entry name" value="USP_3"/>
    <property type="match status" value="1"/>
</dbReference>
<dbReference type="CDD" id="cd02660">
    <property type="entry name" value="Peptidase_C19D"/>
    <property type="match status" value="1"/>
</dbReference>
<evidence type="ECO:0000256" key="8">
    <source>
        <dbReference type="ARBA" id="ARBA00022786"/>
    </source>
</evidence>
<dbReference type="InterPro" id="IPR001394">
    <property type="entry name" value="Peptidase_C19_UCH"/>
</dbReference>
<dbReference type="PANTHER" id="PTHR21646:SF49">
    <property type="entry name" value="UBIQUITIN C-TERMINAL HYDROLASE 22"/>
    <property type="match status" value="1"/>
</dbReference>
<keyword evidence="10" id="KW-0788">Thiol protease</keyword>
<keyword evidence="9 16" id="KW-0378">Hydrolase</keyword>
<dbReference type="GO" id="GO:0006508">
    <property type="term" value="P:proteolysis"/>
    <property type="evidence" value="ECO:0007669"/>
    <property type="project" value="UniProtKB-KW"/>
</dbReference>
<feature type="domain" description="USP" evidence="14">
    <location>
        <begin position="121"/>
        <end position="466"/>
    </location>
</feature>
<evidence type="ECO:0000256" key="10">
    <source>
        <dbReference type="ARBA" id="ARBA00022807"/>
    </source>
</evidence>
<accession>A0A9N7RB06</accession>
<dbReference type="AlphaFoldDB" id="A0A9N7RB06"/>
<dbReference type="InterPro" id="IPR001607">
    <property type="entry name" value="Znf_UBP"/>
</dbReference>
<dbReference type="GO" id="GO:0005634">
    <property type="term" value="C:nucleus"/>
    <property type="evidence" value="ECO:0007669"/>
    <property type="project" value="UniProtKB-SubCell"/>
</dbReference>
<dbReference type="Gene3D" id="3.30.40.10">
    <property type="entry name" value="Zinc/RING finger domain, C3HC4 (zinc finger)"/>
    <property type="match status" value="1"/>
</dbReference>
<dbReference type="InterPro" id="IPR038765">
    <property type="entry name" value="Papain-like_cys_pep_sf"/>
</dbReference>
<evidence type="ECO:0000256" key="11">
    <source>
        <dbReference type="ARBA" id="ARBA00022833"/>
    </source>
</evidence>
<protein>
    <recommendedName>
        <fullName evidence="4">ubiquitinyl hydrolase 1</fullName>
        <ecNumber evidence="4">3.4.19.12</ecNumber>
    </recommendedName>
</protein>
<comment type="catalytic activity">
    <reaction evidence="1">
        <text>Thiol-dependent hydrolysis of ester, thioester, amide, peptide and isopeptide bonds formed by the C-terminal Gly of ubiquitin (a 76-residue protein attached to proteins as an intracellular targeting signal).</text>
        <dbReference type="EC" id="3.4.19.12"/>
    </reaction>
</comment>
<keyword evidence="12" id="KW-0539">Nucleus</keyword>
<evidence type="ECO:0000256" key="1">
    <source>
        <dbReference type="ARBA" id="ARBA00000707"/>
    </source>
</evidence>
<dbReference type="GO" id="GO:0016579">
    <property type="term" value="P:protein deubiquitination"/>
    <property type="evidence" value="ECO:0007669"/>
    <property type="project" value="InterPro"/>
</dbReference>
<dbReference type="PROSITE" id="PS50271">
    <property type="entry name" value="ZF_UBP"/>
    <property type="match status" value="1"/>
</dbReference>
<dbReference type="EC" id="3.4.19.12" evidence="4"/>
<dbReference type="InterPro" id="IPR018200">
    <property type="entry name" value="USP_CS"/>
</dbReference>
<dbReference type="SUPFAM" id="SSF57850">
    <property type="entry name" value="RING/U-box"/>
    <property type="match status" value="1"/>
</dbReference>
<evidence type="ECO:0000256" key="4">
    <source>
        <dbReference type="ARBA" id="ARBA00012759"/>
    </source>
</evidence>
<keyword evidence="17" id="KW-1185">Reference proteome</keyword>
<dbReference type="PANTHER" id="PTHR21646">
    <property type="entry name" value="UBIQUITIN CARBOXYL-TERMINAL HYDROLASE"/>
    <property type="match status" value="1"/>
</dbReference>
<proteinExistence type="inferred from homology"/>
<evidence type="ECO:0000313" key="17">
    <source>
        <dbReference type="Proteomes" id="UP001153555"/>
    </source>
</evidence>
<evidence type="ECO:0000256" key="13">
    <source>
        <dbReference type="PROSITE-ProRule" id="PRU00502"/>
    </source>
</evidence>
<dbReference type="Pfam" id="PF02148">
    <property type="entry name" value="zf-UBP"/>
    <property type="match status" value="1"/>
</dbReference>
<dbReference type="InterPro" id="IPR013083">
    <property type="entry name" value="Znf_RING/FYVE/PHD"/>
</dbReference>
<dbReference type="GO" id="GO:0070461">
    <property type="term" value="C:SAGA-type complex"/>
    <property type="evidence" value="ECO:0007669"/>
    <property type="project" value="UniProtKB-ARBA"/>
</dbReference>
<name>A0A9N7RB06_STRHE</name>
<comment type="subcellular location">
    <subcellularLocation>
        <location evidence="2">Nucleus</location>
    </subcellularLocation>
</comment>
<keyword evidence="11" id="KW-0862">Zinc</keyword>
<dbReference type="SUPFAM" id="SSF54001">
    <property type="entry name" value="Cysteine proteinases"/>
    <property type="match status" value="1"/>
</dbReference>
<evidence type="ECO:0000256" key="12">
    <source>
        <dbReference type="ARBA" id="ARBA00023242"/>
    </source>
</evidence>
<dbReference type="Pfam" id="PF00443">
    <property type="entry name" value="UCH"/>
    <property type="match status" value="1"/>
</dbReference>
<dbReference type="Proteomes" id="UP001153555">
    <property type="component" value="Unassembled WGS sequence"/>
</dbReference>
<dbReference type="GO" id="GO:0004843">
    <property type="term" value="F:cysteine-type deubiquitinase activity"/>
    <property type="evidence" value="ECO:0007669"/>
    <property type="project" value="UniProtKB-EC"/>
</dbReference>
<evidence type="ECO:0000259" key="14">
    <source>
        <dbReference type="PROSITE" id="PS50235"/>
    </source>
</evidence>
<dbReference type="PROSITE" id="PS00972">
    <property type="entry name" value="USP_1"/>
    <property type="match status" value="1"/>
</dbReference>
<comment type="similarity">
    <text evidence="3">Belongs to the peptidase C19 family.</text>
</comment>
<gene>
    <name evidence="16" type="ORF">SHERM_19359</name>
</gene>
<evidence type="ECO:0000313" key="16">
    <source>
        <dbReference type="EMBL" id="CAA0821357.1"/>
    </source>
</evidence>
<evidence type="ECO:0000256" key="7">
    <source>
        <dbReference type="ARBA" id="ARBA00022771"/>
    </source>
</evidence>
<reference evidence="16" key="1">
    <citation type="submission" date="2019-12" db="EMBL/GenBank/DDBJ databases">
        <authorList>
            <person name="Scholes J."/>
        </authorList>
    </citation>
    <scope>NUCLEOTIDE SEQUENCE</scope>
</reference>
<evidence type="ECO:0000256" key="5">
    <source>
        <dbReference type="ARBA" id="ARBA00022670"/>
    </source>
</evidence>
<keyword evidence="5" id="KW-0645">Protease</keyword>
<evidence type="ECO:0000256" key="6">
    <source>
        <dbReference type="ARBA" id="ARBA00022723"/>
    </source>
</evidence>
<dbReference type="FunFam" id="3.90.70.10:FF:000089">
    <property type="entry name" value="Ubiquitinyl hydrolase 1"/>
    <property type="match status" value="1"/>
</dbReference>
<organism evidence="16 17">
    <name type="scientific">Striga hermonthica</name>
    <name type="common">Purple witchweed</name>
    <name type="synonym">Buchnera hermonthica</name>
    <dbReference type="NCBI Taxonomy" id="68872"/>
    <lineage>
        <taxon>Eukaryota</taxon>
        <taxon>Viridiplantae</taxon>
        <taxon>Streptophyta</taxon>
        <taxon>Embryophyta</taxon>
        <taxon>Tracheophyta</taxon>
        <taxon>Spermatophyta</taxon>
        <taxon>Magnoliopsida</taxon>
        <taxon>eudicotyledons</taxon>
        <taxon>Gunneridae</taxon>
        <taxon>Pentapetalae</taxon>
        <taxon>asterids</taxon>
        <taxon>lamiids</taxon>
        <taxon>Lamiales</taxon>
        <taxon>Orobanchaceae</taxon>
        <taxon>Buchnereae</taxon>
        <taxon>Striga</taxon>
    </lineage>
</organism>
<evidence type="ECO:0000259" key="15">
    <source>
        <dbReference type="PROSITE" id="PS50271"/>
    </source>
</evidence>
<feature type="domain" description="UBP-type" evidence="15">
    <location>
        <begin position="1"/>
        <end position="84"/>
    </location>
</feature>
<dbReference type="EMBL" id="CACSLK010020742">
    <property type="protein sequence ID" value="CAA0821357.1"/>
    <property type="molecule type" value="Genomic_DNA"/>
</dbReference>
<dbReference type="InterPro" id="IPR028889">
    <property type="entry name" value="USP"/>
</dbReference>
<evidence type="ECO:0000256" key="3">
    <source>
        <dbReference type="ARBA" id="ARBA00009085"/>
    </source>
</evidence>
<dbReference type="GO" id="GO:0008270">
    <property type="term" value="F:zinc ion binding"/>
    <property type="evidence" value="ECO:0007669"/>
    <property type="project" value="UniProtKB-KW"/>
</dbReference>
<evidence type="ECO:0000256" key="9">
    <source>
        <dbReference type="ARBA" id="ARBA00022801"/>
    </source>
</evidence>
<evidence type="ECO:0000256" key="2">
    <source>
        <dbReference type="ARBA" id="ARBA00004123"/>
    </source>
</evidence>